<keyword evidence="2" id="KW-0964">Secreted</keyword>
<dbReference type="PROSITE" id="PS51257">
    <property type="entry name" value="PROKAR_LIPOPROTEIN"/>
    <property type="match status" value="1"/>
</dbReference>
<accession>A0A4R1GF49</accession>
<evidence type="ECO:0000256" key="3">
    <source>
        <dbReference type="ARBA" id="ARBA00022729"/>
    </source>
</evidence>
<sequence length="375" mass="41742">MRYVGKLLKNRSKGLLSLALFVFSLFGCATASVKETATAKVWNGGKVIFVSPKGSDRNSGLSAEEPLRTINLALEKAYPGDTVVLMPGKYYQNITTVRSGTKDRPITIVGMPGAVIYGYKRRGGRIIQIRHSYITLMHLTVDGHFRNCENIECYHDKLLYVKGSPDELLKGIRVLASRFENAWGECLRFKFVEDGEIAWNQVSHCGLRDFVFGRGKQNGEGIYIGTAPEQMPKGKLDRTNNLLVHHNSIATYGSECIDVKEGSQSLKIFDNICSMNQAYHVGGISVRANNNLIEGNVVFKNKGSGIRLGGDTEEFGIYNEVVSNYLDANTFSALKVMRTPQKKICGNKATPTNPRKFYPKKSKYAKEAFRPCTNR</sequence>
<dbReference type="PANTHER" id="PTHR40088:SF2">
    <property type="entry name" value="SECRETED SUGAR HYDROLASE"/>
    <property type="match status" value="1"/>
</dbReference>
<dbReference type="Gene3D" id="2.160.20.10">
    <property type="entry name" value="Single-stranded right-handed beta-helix, Pectin lyase-like"/>
    <property type="match status" value="1"/>
</dbReference>
<keyword evidence="6" id="KW-1185">Reference proteome</keyword>
<comment type="caution">
    <text evidence="5">The sequence shown here is derived from an EMBL/GenBank/DDBJ whole genome shotgun (WGS) entry which is preliminary data.</text>
</comment>
<feature type="signal peptide" evidence="4">
    <location>
        <begin position="1"/>
        <end position="31"/>
    </location>
</feature>
<evidence type="ECO:0000313" key="5">
    <source>
        <dbReference type="EMBL" id="TCK05275.1"/>
    </source>
</evidence>
<protein>
    <submittedName>
        <fullName evidence="5">Parallel beta-helix repeat protein</fullName>
    </submittedName>
</protein>
<gene>
    <name evidence="5" type="ORF">CLV27_0702</name>
</gene>
<name>A0A4R1GF49_9BACT</name>
<dbReference type="GO" id="GO:0005576">
    <property type="term" value="C:extracellular region"/>
    <property type="evidence" value="ECO:0007669"/>
    <property type="project" value="UniProtKB-SubCell"/>
</dbReference>
<dbReference type="InterPro" id="IPR012334">
    <property type="entry name" value="Pectin_lyas_fold"/>
</dbReference>
<dbReference type="AlphaFoldDB" id="A0A4R1GF49"/>
<dbReference type="InterPro" id="IPR011050">
    <property type="entry name" value="Pectin_lyase_fold/virulence"/>
</dbReference>
<dbReference type="RefSeq" id="WP_132525855.1">
    <property type="nucleotide sequence ID" value="NZ_SMFV01000002.1"/>
</dbReference>
<feature type="chain" id="PRO_5020630551" evidence="4">
    <location>
        <begin position="32"/>
        <end position="375"/>
    </location>
</feature>
<organism evidence="5 6">
    <name type="scientific">Phorcysia thermohydrogeniphila</name>
    <dbReference type="NCBI Taxonomy" id="936138"/>
    <lineage>
        <taxon>Bacteria</taxon>
        <taxon>Pseudomonadati</taxon>
        <taxon>Aquificota</taxon>
        <taxon>Aquificia</taxon>
        <taxon>Desulfurobacteriales</taxon>
        <taxon>Desulfurobacteriaceae</taxon>
        <taxon>Phorcysia</taxon>
    </lineage>
</organism>
<reference evidence="5 6" key="1">
    <citation type="submission" date="2019-03" db="EMBL/GenBank/DDBJ databases">
        <title>Genomic Encyclopedia of Archaeal and Bacterial Type Strains, Phase II (KMG-II): from individual species to whole genera.</title>
        <authorList>
            <person name="Goeker M."/>
        </authorList>
    </citation>
    <scope>NUCLEOTIDE SEQUENCE [LARGE SCALE GENOMIC DNA]</scope>
    <source>
        <strain evidence="5 6">DSM 24425</strain>
    </source>
</reference>
<dbReference type="InterPro" id="IPR052052">
    <property type="entry name" value="Polysaccharide_Lyase_9"/>
</dbReference>
<keyword evidence="3 4" id="KW-0732">Signal</keyword>
<dbReference type="PANTHER" id="PTHR40088">
    <property type="entry name" value="PECTATE LYASE (EUROFUNG)"/>
    <property type="match status" value="1"/>
</dbReference>
<evidence type="ECO:0000256" key="4">
    <source>
        <dbReference type="SAM" id="SignalP"/>
    </source>
</evidence>
<comment type="subcellular location">
    <subcellularLocation>
        <location evidence="1">Secreted</location>
    </subcellularLocation>
</comment>
<dbReference type="GO" id="GO:0016837">
    <property type="term" value="F:carbon-oxygen lyase activity, acting on polysaccharides"/>
    <property type="evidence" value="ECO:0007669"/>
    <property type="project" value="TreeGrafter"/>
</dbReference>
<evidence type="ECO:0000256" key="2">
    <source>
        <dbReference type="ARBA" id="ARBA00022525"/>
    </source>
</evidence>
<dbReference type="SUPFAM" id="SSF51126">
    <property type="entry name" value="Pectin lyase-like"/>
    <property type="match status" value="1"/>
</dbReference>
<dbReference type="OrthoDB" id="154460at2"/>
<dbReference type="Proteomes" id="UP000295777">
    <property type="component" value="Unassembled WGS sequence"/>
</dbReference>
<evidence type="ECO:0000256" key="1">
    <source>
        <dbReference type="ARBA" id="ARBA00004613"/>
    </source>
</evidence>
<proteinExistence type="predicted"/>
<dbReference type="EMBL" id="SMFV01000002">
    <property type="protein sequence ID" value="TCK05275.1"/>
    <property type="molecule type" value="Genomic_DNA"/>
</dbReference>
<evidence type="ECO:0000313" key="6">
    <source>
        <dbReference type="Proteomes" id="UP000295777"/>
    </source>
</evidence>